<proteinExistence type="predicted"/>
<keyword evidence="3" id="KW-1185">Reference proteome</keyword>
<feature type="region of interest" description="Disordered" evidence="1">
    <location>
        <begin position="54"/>
        <end position="157"/>
    </location>
</feature>
<organism evidence="2 3">
    <name type="scientific">Natronosalvus rutilus</name>
    <dbReference type="NCBI Taxonomy" id="2953753"/>
    <lineage>
        <taxon>Archaea</taxon>
        <taxon>Methanobacteriati</taxon>
        <taxon>Methanobacteriota</taxon>
        <taxon>Stenosarchaea group</taxon>
        <taxon>Halobacteria</taxon>
        <taxon>Halobacteriales</taxon>
        <taxon>Natrialbaceae</taxon>
        <taxon>Natronosalvus</taxon>
    </lineage>
</organism>
<evidence type="ECO:0000313" key="3">
    <source>
        <dbReference type="Proteomes" id="UP001056855"/>
    </source>
</evidence>
<evidence type="ECO:0000313" key="2">
    <source>
        <dbReference type="EMBL" id="UTF53967.1"/>
    </source>
</evidence>
<accession>A0A9E7SVH2</accession>
<feature type="compositionally biased region" description="Basic and acidic residues" evidence="1">
    <location>
        <begin position="93"/>
        <end position="107"/>
    </location>
</feature>
<dbReference type="RefSeq" id="WP_254158479.1">
    <property type="nucleotide sequence ID" value="NZ_CP100355.1"/>
</dbReference>
<dbReference type="EMBL" id="CP100355">
    <property type="protein sequence ID" value="UTF53967.1"/>
    <property type="molecule type" value="Genomic_DNA"/>
</dbReference>
<evidence type="ECO:0000256" key="1">
    <source>
        <dbReference type="SAM" id="MobiDB-lite"/>
    </source>
</evidence>
<reference evidence="2" key="1">
    <citation type="submission" date="2022-06" db="EMBL/GenBank/DDBJ databases">
        <title>Diverse halophilic archaea isolated from saline environments.</title>
        <authorList>
            <person name="Cui H.-L."/>
        </authorList>
    </citation>
    <scope>NUCLEOTIDE SEQUENCE</scope>
    <source>
        <strain evidence="2">WLHS1</strain>
    </source>
</reference>
<protein>
    <submittedName>
        <fullName evidence="2">Uncharacterized protein</fullName>
    </submittedName>
</protein>
<feature type="compositionally biased region" description="Basic and acidic residues" evidence="1">
    <location>
        <begin position="61"/>
        <end position="75"/>
    </location>
</feature>
<dbReference type="GeneID" id="73288657"/>
<dbReference type="Proteomes" id="UP001056855">
    <property type="component" value="Chromosome"/>
</dbReference>
<name>A0A9E7SVH2_9EURY</name>
<dbReference type="KEGG" id="sawl:NGM29_01385"/>
<dbReference type="AlphaFoldDB" id="A0A9E7SVH2"/>
<sequence>MRAIQSCDFCGEPAAGTFEIVPATLEPNEREQGRAVLCDACHARLETLLEPLLDRLGGGESGRDGNGRPSRDRAPSETGAASETDDVAVSIGRNDETRAADERRSDDAEGAARASRQGVTTETNVEADRESAGGGSEPVERDTEPASGDDSQPPAAYGKVLRLLRNRELPMDRADLEGLAAGAYDLENHEVDAIIDHALEEGKLVEDGDQLRRP</sequence>
<gene>
    <name evidence="2" type="ORF">NGM29_01385</name>
</gene>